<reference evidence="5" key="1">
    <citation type="journal article" date="2020" name="bioRxiv">
        <title>Comparative genomics of Chlamydomonas.</title>
        <authorList>
            <person name="Craig R.J."/>
            <person name="Hasan A.R."/>
            <person name="Ness R.W."/>
            <person name="Keightley P.D."/>
        </authorList>
    </citation>
    <scope>NUCLEOTIDE SEQUENCE</scope>
    <source>
        <strain evidence="5">CCAP 11/70</strain>
    </source>
</reference>
<feature type="chain" id="PRO_5032411812" description="Rhamnosyl O-methyltransferase" evidence="4">
    <location>
        <begin position="17"/>
        <end position="535"/>
    </location>
</feature>
<evidence type="ECO:0000313" key="6">
    <source>
        <dbReference type="Proteomes" id="UP000612055"/>
    </source>
</evidence>
<keyword evidence="4" id="KW-0732">Signal</keyword>
<gene>
    <name evidence="5" type="ORF">HYH03_018386</name>
</gene>
<dbReference type="SUPFAM" id="SSF53335">
    <property type="entry name" value="S-adenosyl-L-methionine-dependent methyltransferases"/>
    <property type="match status" value="1"/>
</dbReference>
<comment type="caution">
    <text evidence="5">The sequence shown here is derived from an EMBL/GenBank/DDBJ whole genome shotgun (WGS) entry which is preliminary data.</text>
</comment>
<proteinExistence type="predicted"/>
<protein>
    <recommendedName>
        <fullName evidence="7">Rhamnosyl O-methyltransferase</fullName>
    </recommendedName>
</protein>
<dbReference type="EMBL" id="JAEHOE010000206">
    <property type="protein sequence ID" value="KAG2482706.1"/>
    <property type="molecule type" value="Genomic_DNA"/>
</dbReference>
<dbReference type="AlphaFoldDB" id="A0A835XI25"/>
<evidence type="ECO:0008006" key="7">
    <source>
        <dbReference type="Google" id="ProtNLM"/>
    </source>
</evidence>
<dbReference type="InterPro" id="IPR007072">
    <property type="entry name" value="RNMT_CmcI"/>
</dbReference>
<keyword evidence="6" id="KW-1185">Reference proteome</keyword>
<name>A0A835XI25_9CHLO</name>
<evidence type="ECO:0000256" key="1">
    <source>
        <dbReference type="ARBA" id="ARBA00022603"/>
    </source>
</evidence>
<keyword evidence="1" id="KW-0489">Methyltransferase</keyword>
<dbReference type="OrthoDB" id="186626at2759"/>
<dbReference type="PANTHER" id="PTHR40048">
    <property type="entry name" value="RHAMNOSYL O-METHYLTRANSFERASE"/>
    <property type="match status" value="1"/>
</dbReference>
<evidence type="ECO:0000256" key="2">
    <source>
        <dbReference type="ARBA" id="ARBA00022679"/>
    </source>
</evidence>
<organism evidence="5 6">
    <name type="scientific">Edaphochlamys debaryana</name>
    <dbReference type="NCBI Taxonomy" id="47281"/>
    <lineage>
        <taxon>Eukaryota</taxon>
        <taxon>Viridiplantae</taxon>
        <taxon>Chlorophyta</taxon>
        <taxon>core chlorophytes</taxon>
        <taxon>Chlorophyceae</taxon>
        <taxon>CS clade</taxon>
        <taxon>Chlamydomonadales</taxon>
        <taxon>Chlamydomonadales incertae sedis</taxon>
        <taxon>Edaphochlamys</taxon>
    </lineage>
</organism>
<feature type="region of interest" description="Disordered" evidence="3">
    <location>
        <begin position="496"/>
        <end position="535"/>
    </location>
</feature>
<dbReference type="GO" id="GO:0005886">
    <property type="term" value="C:plasma membrane"/>
    <property type="evidence" value="ECO:0007669"/>
    <property type="project" value="TreeGrafter"/>
</dbReference>
<evidence type="ECO:0000256" key="3">
    <source>
        <dbReference type="SAM" id="MobiDB-lite"/>
    </source>
</evidence>
<dbReference type="Gene3D" id="3.40.50.150">
    <property type="entry name" value="Vaccinia Virus protein VP39"/>
    <property type="match status" value="1"/>
</dbReference>
<dbReference type="Pfam" id="PF04989">
    <property type="entry name" value="RMNT_CmcI"/>
    <property type="match status" value="1"/>
</dbReference>
<evidence type="ECO:0000313" key="5">
    <source>
        <dbReference type="EMBL" id="KAG2482706.1"/>
    </source>
</evidence>
<dbReference type="GO" id="GO:0008610">
    <property type="term" value="P:lipid biosynthetic process"/>
    <property type="evidence" value="ECO:0007669"/>
    <property type="project" value="InterPro"/>
</dbReference>
<keyword evidence="2" id="KW-0808">Transferase</keyword>
<accession>A0A835XI25</accession>
<feature type="compositionally biased region" description="Low complexity" evidence="3">
    <location>
        <begin position="522"/>
        <end position="535"/>
    </location>
</feature>
<dbReference type="GO" id="GO:0032259">
    <property type="term" value="P:methylation"/>
    <property type="evidence" value="ECO:0007669"/>
    <property type="project" value="UniProtKB-KW"/>
</dbReference>
<dbReference type="GO" id="GO:0008168">
    <property type="term" value="F:methyltransferase activity"/>
    <property type="evidence" value="ECO:0007669"/>
    <property type="project" value="UniProtKB-KW"/>
</dbReference>
<dbReference type="InterPro" id="IPR029063">
    <property type="entry name" value="SAM-dependent_MTases_sf"/>
</dbReference>
<dbReference type="Proteomes" id="UP000612055">
    <property type="component" value="Unassembled WGS sequence"/>
</dbReference>
<sequence length="535" mass="59538">MHLALLLLLLVTVLLASLVNGALGEDGHGHGRLRTGRARHLPDKAVPINLYELLGPDAYLKGVLWQPMSCYAPTSQNLGSPGEAKVALLEAEMMKELAAALAEITGKPAQSFTPACSILSALDVPSLDQMKAEMDPVYRKAAMRGVVADPRFWVWMRKLSLVALRYTITRFAAPGATQFEVLCPDTRMKELMGVNLVPMHSGLDCTNTTAVLRAGGLFNDPIHHLETIVKHVVRDPGWCSAQPMYEPYGVWLKKEKMMSHRRGDQRFRLDNRHKDRVMFLFDLLYESDMAFKRQFWMGAVVQQNPFDMYAIMDIIHTVKPQLIVETGTANGGSALMWASMLELEGLQGARVITIDVNDPGNAHWSGEWDKREVVDPTKHRLWSKYVTFIKNSSLDPGVLATVRQAASTARGVLVLLDSDHTEEHVLLECKAYCPLVNEGSYCIVEDTKLSRFSVVGGPTPSIRRFLNDTRDFAVDRAREPFYTQHVGGYLKRVPAGTGGWKEEQEEQALGQGQGMRRRRMLRAGSAASGGPDRGR</sequence>
<dbReference type="PANTHER" id="PTHR40048:SF1">
    <property type="entry name" value="RHAMNOSYL O-METHYLTRANSFERASE"/>
    <property type="match status" value="1"/>
</dbReference>
<evidence type="ECO:0000256" key="4">
    <source>
        <dbReference type="SAM" id="SignalP"/>
    </source>
</evidence>
<feature type="signal peptide" evidence="4">
    <location>
        <begin position="1"/>
        <end position="16"/>
    </location>
</feature>